<evidence type="ECO:0000259" key="5">
    <source>
        <dbReference type="PROSITE" id="PS01124"/>
    </source>
</evidence>
<evidence type="ECO:0000256" key="1">
    <source>
        <dbReference type="ARBA" id="ARBA00023015"/>
    </source>
</evidence>
<dbReference type="InterPro" id="IPR046532">
    <property type="entry name" value="DUF6597"/>
</dbReference>
<evidence type="ECO:0000256" key="2">
    <source>
        <dbReference type="ARBA" id="ARBA00023125"/>
    </source>
</evidence>
<dbReference type="RefSeq" id="WP_207124542.1">
    <property type="nucleotide sequence ID" value="NZ_BOPO01000028.1"/>
</dbReference>
<proteinExistence type="predicted"/>
<dbReference type="Pfam" id="PF12833">
    <property type="entry name" value="HTH_18"/>
    <property type="match status" value="1"/>
</dbReference>
<dbReference type="GO" id="GO:0043565">
    <property type="term" value="F:sequence-specific DNA binding"/>
    <property type="evidence" value="ECO:0007669"/>
    <property type="project" value="InterPro"/>
</dbReference>
<evidence type="ECO:0000256" key="3">
    <source>
        <dbReference type="ARBA" id="ARBA00023163"/>
    </source>
</evidence>
<feature type="domain" description="HTH araC/xylS-type" evidence="5">
    <location>
        <begin position="169"/>
        <end position="269"/>
    </location>
</feature>
<evidence type="ECO:0000313" key="6">
    <source>
        <dbReference type="EMBL" id="GIL26781.1"/>
    </source>
</evidence>
<comment type="caution">
    <text evidence="6">The sequence shown here is derived from an EMBL/GenBank/DDBJ whole genome shotgun (WGS) entry which is preliminary data.</text>
</comment>
<keyword evidence="1" id="KW-0805">Transcription regulation</keyword>
<dbReference type="InterPro" id="IPR018060">
    <property type="entry name" value="HTH_AraC"/>
</dbReference>
<dbReference type="Pfam" id="PF20240">
    <property type="entry name" value="DUF6597"/>
    <property type="match status" value="1"/>
</dbReference>
<name>A0A8J4EJX0_9ACTN</name>
<keyword evidence="2" id="KW-0238">DNA-binding</keyword>
<evidence type="ECO:0000313" key="7">
    <source>
        <dbReference type="Proteomes" id="UP000614996"/>
    </source>
</evidence>
<dbReference type="PANTHER" id="PTHR46796:SF15">
    <property type="entry name" value="BLL1074 PROTEIN"/>
    <property type="match status" value="1"/>
</dbReference>
<dbReference type="GO" id="GO:0003700">
    <property type="term" value="F:DNA-binding transcription factor activity"/>
    <property type="evidence" value="ECO:0007669"/>
    <property type="project" value="InterPro"/>
</dbReference>
<dbReference type="Proteomes" id="UP000614996">
    <property type="component" value="Unassembled WGS sequence"/>
</dbReference>
<dbReference type="Gene3D" id="1.10.10.60">
    <property type="entry name" value="Homeodomain-like"/>
    <property type="match status" value="1"/>
</dbReference>
<dbReference type="EMBL" id="BOPO01000028">
    <property type="protein sequence ID" value="GIL26781.1"/>
    <property type="molecule type" value="Genomic_DNA"/>
</dbReference>
<protein>
    <submittedName>
        <fullName evidence="6">AraC family transcriptional regulator</fullName>
    </submittedName>
</protein>
<keyword evidence="7" id="KW-1185">Reference proteome</keyword>
<organism evidence="6 7">
    <name type="scientific">Actinocatenispora comari</name>
    <dbReference type="NCBI Taxonomy" id="2807577"/>
    <lineage>
        <taxon>Bacteria</taxon>
        <taxon>Bacillati</taxon>
        <taxon>Actinomycetota</taxon>
        <taxon>Actinomycetes</taxon>
        <taxon>Micromonosporales</taxon>
        <taxon>Micromonosporaceae</taxon>
        <taxon>Actinocatenispora</taxon>
    </lineage>
</organism>
<evidence type="ECO:0000256" key="4">
    <source>
        <dbReference type="SAM" id="MobiDB-lite"/>
    </source>
</evidence>
<dbReference type="SMART" id="SM00342">
    <property type="entry name" value="HTH_ARAC"/>
    <property type="match status" value="1"/>
</dbReference>
<reference evidence="7" key="1">
    <citation type="journal article" date="2021" name="Int. J. Syst. Evol. Microbiol.">
        <title>Actinocatenispora comari sp. nov., an endophytic actinomycete isolated from aerial parts of Comarum salesowianum.</title>
        <authorList>
            <person name="Oyunbileg N."/>
            <person name="Iizaka Y."/>
            <person name="Hamada M."/>
            <person name="Davaapurev B.O."/>
            <person name="Fukumoto A."/>
            <person name="Tsetseg B."/>
            <person name="Kato F."/>
            <person name="Tamura T."/>
            <person name="Batkhuu J."/>
            <person name="Anzai Y."/>
        </authorList>
    </citation>
    <scope>NUCLEOTIDE SEQUENCE [LARGE SCALE GENOMIC DNA]</scope>
    <source>
        <strain evidence="7">NUM-2625</strain>
    </source>
</reference>
<dbReference type="PROSITE" id="PS01124">
    <property type="entry name" value="HTH_ARAC_FAMILY_2"/>
    <property type="match status" value="1"/>
</dbReference>
<keyword evidence="3" id="KW-0804">Transcription</keyword>
<dbReference type="PANTHER" id="PTHR46796">
    <property type="entry name" value="HTH-TYPE TRANSCRIPTIONAL ACTIVATOR RHAS-RELATED"/>
    <property type="match status" value="1"/>
</dbReference>
<dbReference type="AlphaFoldDB" id="A0A8J4EJX0"/>
<dbReference type="InterPro" id="IPR050204">
    <property type="entry name" value="AraC_XylS_family_regulators"/>
</dbReference>
<sequence length="280" mass="29263">MTGTGRRGATSGAWSAPAAASAAEWSAPTGRTWYRPAPPPADLTGGLAVGWTARMAGRYRLVPDGAVELLWLDTGALWVCGPETAAWQTELPAPVEAVGVRFRPGQAASALRIDVAQLRDRRVPVDDLLGSRFARRLTDRLATARDPAARLGILHGTARGWLTGAAEPDPVAGTVAGLLTADPATAVADLAAETGRSGRQLHRRCQAAFGYGPATLRRILRLQRFLALARRTDAGLATLAVLAGYADQPHLSRDCRQIAGVSPAVLVGARPAPLAPAGRA</sequence>
<accession>A0A8J4EJX0</accession>
<feature type="region of interest" description="Disordered" evidence="4">
    <location>
        <begin position="1"/>
        <end position="21"/>
    </location>
</feature>
<gene>
    <name evidence="6" type="ORF">NUM_20350</name>
</gene>